<evidence type="ECO:0000313" key="1">
    <source>
        <dbReference type="EMBL" id="TFE00563.1"/>
    </source>
</evidence>
<dbReference type="Proteomes" id="UP000297776">
    <property type="component" value="Unassembled WGS sequence"/>
</dbReference>
<dbReference type="EMBL" id="SORX01000006">
    <property type="protein sequence ID" value="TFE00563.1"/>
    <property type="molecule type" value="Genomic_DNA"/>
</dbReference>
<accession>A0A4Y8LES8</accession>
<comment type="caution">
    <text evidence="1">The sequence shown here is derived from an EMBL/GenBank/DDBJ whole genome shotgun (WGS) entry which is preliminary data.</text>
</comment>
<dbReference type="InterPro" id="IPR034660">
    <property type="entry name" value="DinB/YfiT-like"/>
</dbReference>
<keyword evidence="2" id="KW-1185">Reference proteome</keyword>
<name>A0A4Y8LES8_9BACL</name>
<proteinExistence type="predicted"/>
<organism evidence="1 2">
    <name type="scientific">Jeotgalibacillus salarius</name>
    <dbReference type="NCBI Taxonomy" id="546023"/>
    <lineage>
        <taxon>Bacteria</taxon>
        <taxon>Bacillati</taxon>
        <taxon>Bacillota</taxon>
        <taxon>Bacilli</taxon>
        <taxon>Bacillales</taxon>
        <taxon>Caryophanaceae</taxon>
        <taxon>Jeotgalibacillus</taxon>
    </lineage>
</organism>
<dbReference type="RefSeq" id="WP_134381882.1">
    <property type="nucleotide sequence ID" value="NZ_SORX01000006.1"/>
</dbReference>
<dbReference type="Gene3D" id="1.20.120.450">
    <property type="entry name" value="dinb family like domain"/>
    <property type="match status" value="1"/>
</dbReference>
<dbReference type="OrthoDB" id="117483at2"/>
<evidence type="ECO:0000313" key="2">
    <source>
        <dbReference type="Proteomes" id="UP000297776"/>
    </source>
</evidence>
<sequence length="173" mass="20425">MDCRIKQRNGFEGKVGELVSMLEYSRGVLLEDIKDLSQSDLDFIAYDGANSIAALLMHIASVEFVYQLITHENRDFNEEELSEWKTALLLDPEATNEIKNQPLEHYIDILEETRKKTLSILASKNEEWLFEEGEWENGVAYNKYWFWYHVMEDEINHRGQIRVIKKMLLNHNQ</sequence>
<dbReference type="InterPro" id="IPR007061">
    <property type="entry name" value="MST-like"/>
</dbReference>
<dbReference type="Pfam" id="PF04978">
    <property type="entry name" value="MST"/>
    <property type="match status" value="1"/>
</dbReference>
<reference evidence="1 2" key="1">
    <citation type="submission" date="2019-03" db="EMBL/GenBank/DDBJ databases">
        <authorList>
            <person name="Yang Y."/>
        </authorList>
    </citation>
    <scope>NUCLEOTIDE SEQUENCE [LARGE SCALE GENOMIC DNA]</scope>
    <source>
        <strain evidence="1 2">ASL-1</strain>
    </source>
</reference>
<dbReference type="SUPFAM" id="SSF109854">
    <property type="entry name" value="DinB/YfiT-like putative metalloenzymes"/>
    <property type="match status" value="1"/>
</dbReference>
<protein>
    <submittedName>
        <fullName evidence="1">DUF664 domain-containing protein</fullName>
    </submittedName>
</protein>
<dbReference type="AlphaFoldDB" id="A0A4Y8LES8"/>
<gene>
    <name evidence="1" type="ORF">E2626_11345</name>
</gene>